<comment type="caution">
    <text evidence="1">The sequence shown here is derived from an EMBL/GenBank/DDBJ whole genome shotgun (WGS) entry which is preliminary data.</text>
</comment>
<reference evidence="1" key="1">
    <citation type="submission" date="2017-07" db="EMBL/GenBank/DDBJ databases">
        <title>Taro Niue Genome Assembly and Annotation.</title>
        <authorList>
            <person name="Atibalentja N."/>
            <person name="Keating K."/>
            <person name="Fields C.J."/>
        </authorList>
    </citation>
    <scope>NUCLEOTIDE SEQUENCE</scope>
    <source>
        <strain evidence="1">Niue_2</strain>
        <tissue evidence="1">Leaf</tissue>
    </source>
</reference>
<proteinExistence type="predicted"/>
<evidence type="ECO:0000313" key="2">
    <source>
        <dbReference type="Proteomes" id="UP000652761"/>
    </source>
</evidence>
<protein>
    <submittedName>
        <fullName evidence="1">Uncharacterized protein</fullName>
    </submittedName>
</protein>
<accession>A0A843WQC8</accession>
<dbReference type="AlphaFoldDB" id="A0A843WQC8"/>
<dbReference type="EMBL" id="NMUH01003903">
    <property type="protein sequence ID" value="MQM07581.1"/>
    <property type="molecule type" value="Genomic_DNA"/>
</dbReference>
<gene>
    <name evidence="1" type="ORF">Taro_040419</name>
</gene>
<evidence type="ECO:0000313" key="1">
    <source>
        <dbReference type="EMBL" id="MQM07581.1"/>
    </source>
</evidence>
<name>A0A843WQC8_COLES</name>
<sequence length="181" mass="19748">MDSHMADELVVPLKFLGDSSHFLSLLVLDVTEVVQALVRCRPVSPSHCLALRWFRSRVGRSGVGPQFDRTVVFVVVLGCDSLASLYRGGCRRESAAGVQEGWTVCPSLSYLWRWLGFSCCDSVSRYFRDWVSRRPSLHGGCRLAVSSSVGLVGLAPWPVFSGFRSAGSLGVPGAGTHLLFQ</sequence>
<keyword evidence="2" id="KW-1185">Reference proteome</keyword>
<dbReference type="Proteomes" id="UP000652761">
    <property type="component" value="Unassembled WGS sequence"/>
</dbReference>
<organism evidence="1 2">
    <name type="scientific">Colocasia esculenta</name>
    <name type="common">Wild taro</name>
    <name type="synonym">Arum esculentum</name>
    <dbReference type="NCBI Taxonomy" id="4460"/>
    <lineage>
        <taxon>Eukaryota</taxon>
        <taxon>Viridiplantae</taxon>
        <taxon>Streptophyta</taxon>
        <taxon>Embryophyta</taxon>
        <taxon>Tracheophyta</taxon>
        <taxon>Spermatophyta</taxon>
        <taxon>Magnoliopsida</taxon>
        <taxon>Liliopsida</taxon>
        <taxon>Araceae</taxon>
        <taxon>Aroideae</taxon>
        <taxon>Colocasieae</taxon>
        <taxon>Colocasia</taxon>
    </lineage>
</organism>